<sequence length="341" mass="40086">MVLIQNFHKISKNTEYSIIKDFSRRTSTCKRTVDKFSNTKTTYISDFLSPTTSWQLDQALSPYFKSSPDISRFKRGSILPLGYNYLYFSRCEPEERLAKDGGDMVYTPSVEWVRRLWAKGSLEYMKKDTLWPLRMGYPAFCTETVEKIDNEYYKNNAIAIWTNKEIAPLDDKEQIKEIHLRERTCIVYQLEEKDGKKVLQKQKKVGSHGLKTPTLTNIIKAWIPEFSISITPSQILLFRYSALTFNAHKIHYDYSYLKEEKYENFVVQGSLSVILLLKLLRQHTSSHLNLKSFYYTIQRPLYANSTYKFCGRRLKKLSGTQYILWVESDNLLHIKGTAEMW</sequence>
<evidence type="ECO:0008006" key="3">
    <source>
        <dbReference type="Google" id="ProtNLM"/>
    </source>
</evidence>
<gene>
    <name evidence="1" type="ORF">PNEJI1_000198</name>
</gene>
<name>L0PDE8_PNEJI</name>
<dbReference type="GO" id="GO:0019171">
    <property type="term" value="F:(3R)-hydroxyacyl-[acyl-carrier-protein] dehydratase activity"/>
    <property type="evidence" value="ECO:0007669"/>
    <property type="project" value="TreeGrafter"/>
</dbReference>
<evidence type="ECO:0000313" key="2">
    <source>
        <dbReference type="Proteomes" id="UP000010422"/>
    </source>
</evidence>
<dbReference type="PANTHER" id="PTHR28152">
    <property type="entry name" value="HYDROXYACYL-THIOESTER DEHYDRATASE TYPE 2, MITOCHONDRIAL"/>
    <property type="match status" value="1"/>
</dbReference>
<dbReference type="VEuPathDB" id="FungiDB:PNEJI1_000198"/>
<dbReference type="AlphaFoldDB" id="L0PDE8"/>
<comment type="caution">
    <text evidence="1">The sequence shown here is derived from an EMBL/GenBank/DDBJ whole genome shotgun (WGS) entry which is preliminary data.</text>
</comment>
<proteinExistence type="predicted"/>
<dbReference type="InterPro" id="IPR052741">
    <property type="entry name" value="Mitochondrial_HTD2"/>
</dbReference>
<accession>L0PDE8</accession>
<dbReference type="InParanoid" id="L0PDE8"/>
<protein>
    <recommendedName>
        <fullName evidence="3">N-terminal of MaoC-like dehydratase domain-containing protein</fullName>
    </recommendedName>
</protein>
<dbReference type="InterPro" id="IPR029069">
    <property type="entry name" value="HotDog_dom_sf"/>
</dbReference>
<dbReference type="Gene3D" id="3.10.129.10">
    <property type="entry name" value="Hotdog Thioesterase"/>
    <property type="match status" value="1"/>
</dbReference>
<reference evidence="1 2" key="1">
    <citation type="journal article" date="2012" name="MBio">
        <title>De novo assembly of the Pneumocystis jirovecii genome from a single bronchoalveolar lavage fluid specimen from a patient.</title>
        <authorList>
            <person name="Cisse O.H."/>
            <person name="Pagni M."/>
            <person name="Hauser P.M."/>
        </authorList>
    </citation>
    <scope>NUCLEOTIDE SEQUENCE [LARGE SCALE GENOMIC DNA]</scope>
    <source>
        <strain evidence="1 2">SE8</strain>
    </source>
</reference>
<dbReference type="GO" id="GO:0005739">
    <property type="term" value="C:mitochondrion"/>
    <property type="evidence" value="ECO:0007669"/>
    <property type="project" value="TreeGrafter"/>
</dbReference>
<dbReference type="EMBL" id="CAKM01000242">
    <property type="protein sequence ID" value="CCJ30257.1"/>
    <property type="molecule type" value="Genomic_DNA"/>
</dbReference>
<dbReference type="FunCoup" id="L0PDE8">
    <property type="interactions" value="115"/>
</dbReference>
<dbReference type="Proteomes" id="UP000010422">
    <property type="component" value="Unassembled WGS sequence"/>
</dbReference>
<evidence type="ECO:0000313" key="1">
    <source>
        <dbReference type="EMBL" id="CCJ30257.1"/>
    </source>
</evidence>
<dbReference type="STRING" id="1209962.L0PDE8"/>
<dbReference type="PANTHER" id="PTHR28152:SF1">
    <property type="entry name" value="HYDROXYACYL-THIOESTER DEHYDRATASE TYPE 2, MITOCHONDRIAL"/>
    <property type="match status" value="1"/>
</dbReference>
<organism evidence="2">
    <name type="scientific">Pneumocystis jirovecii</name>
    <name type="common">Human pneumocystis pneumonia agent</name>
    <dbReference type="NCBI Taxonomy" id="42068"/>
    <lineage>
        <taxon>Eukaryota</taxon>
        <taxon>Fungi</taxon>
        <taxon>Dikarya</taxon>
        <taxon>Ascomycota</taxon>
        <taxon>Taphrinomycotina</taxon>
        <taxon>Pneumocystomycetes</taxon>
        <taxon>Pneumocystaceae</taxon>
        <taxon>Pneumocystis</taxon>
    </lineage>
</organism>
<dbReference type="SUPFAM" id="SSF54637">
    <property type="entry name" value="Thioesterase/thiol ester dehydrase-isomerase"/>
    <property type="match status" value="1"/>
</dbReference>